<comment type="caution">
    <text evidence="1">The sequence shown here is derived from an EMBL/GenBank/DDBJ whole genome shotgun (WGS) entry which is preliminary data.</text>
</comment>
<reference evidence="2" key="1">
    <citation type="submission" date="2014-03" db="EMBL/GenBank/DDBJ databases">
        <authorList>
            <person name="Urmite Genomes U."/>
        </authorList>
    </citation>
    <scope>NUCLEOTIDE SEQUENCE [LARGE SCALE GENOMIC DNA]</scope>
    <source>
        <strain evidence="2">HD-03</strain>
    </source>
</reference>
<dbReference type="EMBL" id="CCDI010000004">
    <property type="protein sequence ID" value="CDQ25067.1"/>
    <property type="molecule type" value="Genomic_DNA"/>
</dbReference>
<dbReference type="Proteomes" id="UP000028868">
    <property type="component" value="Unassembled WGS sequence"/>
</dbReference>
<name>A0A024P9G7_9BACI</name>
<organism evidence="1 2">
    <name type="scientific">Halobacillus karajensis</name>
    <dbReference type="NCBI Taxonomy" id="195088"/>
    <lineage>
        <taxon>Bacteria</taxon>
        <taxon>Bacillati</taxon>
        <taxon>Bacillota</taxon>
        <taxon>Bacilli</taxon>
        <taxon>Bacillales</taxon>
        <taxon>Bacillaceae</taxon>
        <taxon>Halobacillus</taxon>
    </lineage>
</organism>
<sequence length="45" mass="5193">MKRKPPLNGALRGLLMPVTNDKDEYSSPFVFMKELNLFINGSYLF</sequence>
<protein>
    <submittedName>
        <fullName evidence="1">Uncharacterized protein</fullName>
    </submittedName>
</protein>
<gene>
    <name evidence="1" type="ORF">BN983_03372</name>
</gene>
<evidence type="ECO:0000313" key="1">
    <source>
        <dbReference type="EMBL" id="CDQ25067.1"/>
    </source>
</evidence>
<reference evidence="1 2" key="2">
    <citation type="submission" date="2014-05" db="EMBL/GenBank/DDBJ databases">
        <title>Draft genome sequence of Halobacillus karajensis HK-03.</title>
        <authorList>
            <person name="Khelaifia S."/>
            <person name="Croce O."/>
            <person name="Lagier J.C."/>
            <person name="Raoult D."/>
        </authorList>
    </citation>
    <scope>NUCLEOTIDE SEQUENCE [LARGE SCALE GENOMIC DNA]</scope>
    <source>
        <strain evidence="1 2">HD-03</strain>
    </source>
</reference>
<dbReference type="AlphaFoldDB" id="A0A024P9G7"/>
<accession>A0A024P9G7</accession>
<dbReference type="RefSeq" id="WP_155996971.1">
    <property type="nucleotide sequence ID" value="NZ_CCDH010000002.1"/>
</dbReference>
<keyword evidence="2" id="KW-1185">Reference proteome</keyword>
<evidence type="ECO:0000313" key="2">
    <source>
        <dbReference type="Proteomes" id="UP000028868"/>
    </source>
</evidence>
<proteinExistence type="predicted"/>